<gene>
    <name evidence="2" type="ORF">ZIOFF_002007</name>
</gene>
<sequence>MFNMTYGNIILNKGEAIAQLILKKIATPKIVQVVELPHTVRGTRGFGSTNQTVTVQTATPTVQLGTIAWTNLMNKLLPRKREPIDDTSTSSQCTYQQLHVLTAELPNNEWINPFSIEDGGYDSSTSFYSTELDTFDEQIMTYMDLDEGLEMDYPILRTNEGIYASSSAISRYSPPEDTMMGPPQYAPVTGQPVVQNLYQNLGLPDLEIPPEKAYIILETDGSMTGWGGVCKWKPKKVDPRSMEKLSRLRWIAFTDFVTGTGVKVNFEHIDGKLNVFADSLSRLVECSETVAVLTEEGLGGSTQFPLLTEYEDLIHDATKNIIFPEEHKKRQRMKEIEDQAIRNASLAITELELIQQMKEYDFNHRKHLGGGRDNYWAEKLPIIQET</sequence>
<proteinExistence type="predicted"/>
<comment type="caution">
    <text evidence="2">The sequence shown here is derived from an EMBL/GenBank/DDBJ whole genome shotgun (WGS) entry which is preliminary data.</text>
</comment>
<feature type="domain" description="dUTPase-like" evidence="1">
    <location>
        <begin position="1"/>
        <end position="49"/>
    </location>
</feature>
<evidence type="ECO:0000313" key="2">
    <source>
        <dbReference type="EMBL" id="KAG6536929.1"/>
    </source>
</evidence>
<evidence type="ECO:0000313" key="3">
    <source>
        <dbReference type="Proteomes" id="UP000734854"/>
    </source>
</evidence>
<dbReference type="Proteomes" id="UP000734854">
    <property type="component" value="Unassembled WGS sequence"/>
</dbReference>
<evidence type="ECO:0000259" key="1">
    <source>
        <dbReference type="Pfam" id="PF00692"/>
    </source>
</evidence>
<dbReference type="SUPFAM" id="SSF51283">
    <property type="entry name" value="dUTPase-like"/>
    <property type="match status" value="1"/>
</dbReference>
<dbReference type="InterPro" id="IPR029054">
    <property type="entry name" value="dUTPase-like"/>
</dbReference>
<accession>A0A8J5IKM6</accession>
<name>A0A8J5IKM6_ZINOF</name>
<reference evidence="2 3" key="1">
    <citation type="submission" date="2020-08" db="EMBL/GenBank/DDBJ databases">
        <title>Plant Genome Project.</title>
        <authorList>
            <person name="Zhang R.-G."/>
        </authorList>
    </citation>
    <scope>NUCLEOTIDE SEQUENCE [LARGE SCALE GENOMIC DNA]</scope>
    <source>
        <tissue evidence="2">Rhizome</tissue>
    </source>
</reference>
<dbReference type="Gene3D" id="2.70.40.10">
    <property type="match status" value="1"/>
</dbReference>
<organism evidence="2 3">
    <name type="scientific">Zingiber officinale</name>
    <name type="common">Ginger</name>
    <name type="synonym">Amomum zingiber</name>
    <dbReference type="NCBI Taxonomy" id="94328"/>
    <lineage>
        <taxon>Eukaryota</taxon>
        <taxon>Viridiplantae</taxon>
        <taxon>Streptophyta</taxon>
        <taxon>Embryophyta</taxon>
        <taxon>Tracheophyta</taxon>
        <taxon>Spermatophyta</taxon>
        <taxon>Magnoliopsida</taxon>
        <taxon>Liliopsida</taxon>
        <taxon>Zingiberales</taxon>
        <taxon>Zingiberaceae</taxon>
        <taxon>Zingiber</taxon>
    </lineage>
</organism>
<dbReference type="Pfam" id="PF00692">
    <property type="entry name" value="dUTPase"/>
    <property type="match status" value="1"/>
</dbReference>
<protein>
    <recommendedName>
        <fullName evidence="1">dUTPase-like domain-containing protein</fullName>
    </recommendedName>
</protein>
<keyword evidence="3" id="KW-1185">Reference proteome</keyword>
<dbReference type="AlphaFoldDB" id="A0A8J5IKM6"/>
<dbReference type="InterPro" id="IPR036157">
    <property type="entry name" value="dUTPase-like_sf"/>
</dbReference>
<dbReference type="EMBL" id="JACMSC010000001">
    <property type="protein sequence ID" value="KAG6536929.1"/>
    <property type="molecule type" value="Genomic_DNA"/>
</dbReference>